<proteinExistence type="predicted"/>
<reference evidence="3" key="1">
    <citation type="submission" date="2018-08" db="EMBL/GenBank/DDBJ databases">
        <authorList>
            <consortium name="GenomeTrakr network: Whole genome sequencing for foodborne pathogen traceback"/>
        </authorList>
    </citation>
    <scope>NUCLEOTIDE SEQUENCE [LARGE SCALE GENOMIC DNA]</scope>
    <source>
        <strain evidence="3">FMA0132</strain>
    </source>
</reference>
<organism evidence="3">
    <name type="scientific">Salmonella diarizonae</name>
    <dbReference type="NCBI Taxonomy" id="59204"/>
    <lineage>
        <taxon>Bacteria</taxon>
        <taxon>Pseudomonadati</taxon>
        <taxon>Pseudomonadota</taxon>
        <taxon>Gammaproteobacteria</taxon>
        <taxon>Enterobacterales</taxon>
        <taxon>Enterobacteriaceae</taxon>
        <taxon>Salmonella</taxon>
    </lineage>
</organism>
<keyword evidence="1" id="KW-0175">Coiled coil</keyword>
<evidence type="ECO:0000256" key="1">
    <source>
        <dbReference type="SAM" id="Coils"/>
    </source>
</evidence>
<protein>
    <submittedName>
        <fullName evidence="3">TIGR03752 family integrating conjugative element protein</fullName>
    </submittedName>
</protein>
<name>A0A6C8Y206_SALDZ</name>
<feature type="coiled-coil region" evidence="1">
    <location>
        <begin position="65"/>
        <end position="99"/>
    </location>
</feature>
<gene>
    <name evidence="3" type="ORF">EL06_24420</name>
</gene>
<dbReference type="NCBIfam" id="TIGR03752">
    <property type="entry name" value="conj_TIGR03752"/>
    <property type="match status" value="1"/>
</dbReference>
<evidence type="ECO:0000256" key="2">
    <source>
        <dbReference type="SAM" id="MobiDB-lite"/>
    </source>
</evidence>
<dbReference type="Proteomes" id="UP000885362">
    <property type="component" value="Unassembled WGS sequence"/>
</dbReference>
<dbReference type="InterPro" id="IPR021207">
    <property type="entry name" value="Integr_conj_element_PFL4705"/>
</dbReference>
<dbReference type="EMBL" id="RSHK01000035">
    <property type="protein sequence ID" value="MIE72452.1"/>
    <property type="molecule type" value="Genomic_DNA"/>
</dbReference>
<dbReference type="AlphaFoldDB" id="A0A6C8Y206"/>
<feature type="region of interest" description="Disordered" evidence="2">
    <location>
        <begin position="143"/>
        <end position="165"/>
    </location>
</feature>
<sequence>MRMSTSPLLKLLIPVLVLGVGFITLKACRSSPDAAAQKNSNTVADLTDDELKALGIDGDTPRDTVATLVGQMKQYRSEMEELRTSSSALVKENQRLRERDSNVEIRINSAVSKERENFSNEMRKQQSSMLSQFQQQLDQLTRKSFSDRPGTGDGIPPGLGLDDQSVPADAVHWTEPADAVSTGKPGQPGSVQFPSTFGYAGDNAISRQKKVFLEQTKGERATGSGEKSQAVPVYTLPENSTLTGSVAMTALLGRVPVNGTVSDPYPFKVLIGRDNLIANGVELPDVEGAVISGTASGDWTLSCVRGTVHSITLVFRDGTIRTVPQATEKANSDSNKSQGSEIGWLSDPHGLPCIPGERKSNAAEYIGSQFLLSGSAAAADAFANGQTTTTVDGGSVTSALTGNSGQYVLGQTLGGGLKESADWFKQRYGQMFDAVYVPPGHAVAIHITRQIPVDYEIKGRKVKYSRAFTPTGGLD</sequence>
<evidence type="ECO:0000313" key="3">
    <source>
        <dbReference type="EMBL" id="MIE72452.1"/>
    </source>
</evidence>
<accession>A0A6C8Y206</accession>
<comment type="caution">
    <text evidence="3">The sequence shown here is derived from an EMBL/GenBank/DDBJ whole genome shotgun (WGS) entry which is preliminary data.</text>
</comment>